<accession>A0A7W6HZ77</accession>
<dbReference type="GO" id="GO:0009279">
    <property type="term" value="C:cell outer membrane"/>
    <property type="evidence" value="ECO:0007669"/>
    <property type="project" value="UniProtKB-SubCell"/>
</dbReference>
<comment type="subcellular location">
    <subcellularLocation>
        <location evidence="1">Cell outer membrane</location>
    </subcellularLocation>
</comment>
<evidence type="ECO:0000256" key="2">
    <source>
        <dbReference type="ARBA" id="ARBA00006275"/>
    </source>
</evidence>
<name>A0A7W6HZ77_9BACT</name>
<dbReference type="InterPro" id="IPR011990">
    <property type="entry name" value="TPR-like_helical_dom_sf"/>
</dbReference>
<evidence type="ECO:0000256" key="5">
    <source>
        <dbReference type="ARBA" id="ARBA00023237"/>
    </source>
</evidence>
<keyword evidence="9" id="KW-1185">Reference proteome</keyword>
<dbReference type="RefSeq" id="WP_124315625.1">
    <property type="nucleotide sequence ID" value="NZ_AP028155.1"/>
</dbReference>
<dbReference type="Pfam" id="PF14322">
    <property type="entry name" value="SusD-like_3"/>
    <property type="match status" value="1"/>
</dbReference>
<evidence type="ECO:0000256" key="1">
    <source>
        <dbReference type="ARBA" id="ARBA00004442"/>
    </source>
</evidence>
<keyword evidence="3" id="KW-0732">Signal</keyword>
<dbReference type="InterPro" id="IPR033985">
    <property type="entry name" value="SusD-like_N"/>
</dbReference>
<dbReference type="EMBL" id="JACIES010000012">
    <property type="protein sequence ID" value="MBB4027714.1"/>
    <property type="molecule type" value="Genomic_DNA"/>
</dbReference>
<dbReference type="OrthoDB" id="5694214at2"/>
<keyword evidence="5" id="KW-0998">Cell outer membrane</keyword>
<keyword evidence="4" id="KW-0472">Membrane</keyword>
<evidence type="ECO:0000256" key="3">
    <source>
        <dbReference type="ARBA" id="ARBA00022729"/>
    </source>
</evidence>
<sequence length="519" mass="60483">MKKIIFLLLFLPFYSCNDWLDVESEISVTYRNYFQSESDLEKILVTMFGSEKNILAYGGRYLDYVGLPCDYPSTYTKPYQELNYETFWSKGCDNFMSWSTYYATIYMANFLRDNQYRIKNIPKERVNYWMAQANFIKGLMYFKIAQHWGEAPIAPGSEEAEARAKSPVDTVLAEAIRCAKAALILPPHDKLTDANGAAITSRQYASLGSVHTLLANIYAWMGGLYDKEEFWKKAEQEASLVIEGKAGFYDLENNISLLIQNTLGKARATKEVIFSIEVNEQDDRWYDIANLELRYPGTLLINYPYTETDPRKINNALREERISVNAVKQLFPDPEDQRRKEYWYKLGEELTIEGEETPFKPRFAYINKWRDAVKTTNPVFIMQNIGVIAMDGNRIIWRLADLILLRAECRAHLGMTTEALKDLDRIRDRAGLKGYTGATNKTSLLKEIFHERERELFGEGERYFDIVRNGYFREELKGNYKTLSEQDVKDGALYLRIHNNAFTKNPLMKQNLFWLWHQN</sequence>
<evidence type="ECO:0000259" key="7">
    <source>
        <dbReference type="Pfam" id="PF14322"/>
    </source>
</evidence>
<comment type="caution">
    <text evidence="8">The sequence shown here is derived from an EMBL/GenBank/DDBJ whole genome shotgun (WGS) entry which is preliminary data.</text>
</comment>
<dbReference type="SUPFAM" id="SSF48452">
    <property type="entry name" value="TPR-like"/>
    <property type="match status" value="1"/>
</dbReference>
<dbReference type="Pfam" id="PF07980">
    <property type="entry name" value="SusD_RagB"/>
    <property type="match status" value="1"/>
</dbReference>
<proteinExistence type="inferred from homology"/>
<dbReference type="GeneID" id="93099764"/>
<feature type="domain" description="RagB/SusD" evidence="6">
    <location>
        <begin position="304"/>
        <end position="514"/>
    </location>
</feature>
<gene>
    <name evidence="8" type="ORF">GGR14_003528</name>
</gene>
<evidence type="ECO:0008006" key="10">
    <source>
        <dbReference type="Google" id="ProtNLM"/>
    </source>
</evidence>
<evidence type="ECO:0000313" key="8">
    <source>
        <dbReference type="EMBL" id="MBB4027714.1"/>
    </source>
</evidence>
<evidence type="ECO:0000256" key="4">
    <source>
        <dbReference type="ARBA" id="ARBA00023136"/>
    </source>
</evidence>
<feature type="domain" description="SusD-like N-terminal" evidence="7">
    <location>
        <begin position="18"/>
        <end position="188"/>
    </location>
</feature>
<protein>
    <recommendedName>
        <fullName evidence="10">RagB/SusD family nutrient uptake outer membrane protein</fullName>
    </recommendedName>
</protein>
<evidence type="ECO:0000313" key="9">
    <source>
        <dbReference type="Proteomes" id="UP000546007"/>
    </source>
</evidence>
<reference evidence="8 9" key="1">
    <citation type="submission" date="2020-08" db="EMBL/GenBank/DDBJ databases">
        <title>Genomic Encyclopedia of Type Strains, Phase IV (KMG-IV): sequencing the most valuable type-strain genomes for metagenomic binning, comparative biology and taxonomic classification.</title>
        <authorList>
            <person name="Goeker M."/>
        </authorList>
    </citation>
    <scope>NUCLEOTIDE SEQUENCE [LARGE SCALE GENOMIC DNA]</scope>
    <source>
        <strain evidence="8 9">DSM 105721</strain>
    </source>
</reference>
<organism evidence="8 9">
    <name type="scientific">Butyricimonas faecihominis</name>
    <dbReference type="NCBI Taxonomy" id="1472416"/>
    <lineage>
        <taxon>Bacteria</taxon>
        <taxon>Pseudomonadati</taxon>
        <taxon>Bacteroidota</taxon>
        <taxon>Bacteroidia</taxon>
        <taxon>Bacteroidales</taxon>
        <taxon>Odoribacteraceae</taxon>
        <taxon>Butyricimonas</taxon>
    </lineage>
</organism>
<evidence type="ECO:0000259" key="6">
    <source>
        <dbReference type="Pfam" id="PF07980"/>
    </source>
</evidence>
<dbReference type="AlphaFoldDB" id="A0A7W6HZ77"/>
<dbReference type="InterPro" id="IPR012944">
    <property type="entry name" value="SusD_RagB_dom"/>
</dbReference>
<dbReference type="Gene3D" id="1.25.40.390">
    <property type="match status" value="1"/>
</dbReference>
<comment type="similarity">
    <text evidence="2">Belongs to the SusD family.</text>
</comment>
<dbReference type="Proteomes" id="UP000546007">
    <property type="component" value="Unassembled WGS sequence"/>
</dbReference>